<evidence type="ECO:0000256" key="2">
    <source>
        <dbReference type="ARBA" id="ARBA00007905"/>
    </source>
</evidence>
<reference evidence="6 7" key="1">
    <citation type="journal article" date="2023" name="Mol. Phylogenet. Evol.">
        <title>Genome-scale phylogeny and comparative genomics of the fungal order Sordariales.</title>
        <authorList>
            <person name="Hensen N."/>
            <person name="Bonometti L."/>
            <person name="Westerberg I."/>
            <person name="Brannstrom I.O."/>
            <person name="Guillou S."/>
            <person name="Cros-Aarteil S."/>
            <person name="Calhoun S."/>
            <person name="Haridas S."/>
            <person name="Kuo A."/>
            <person name="Mondo S."/>
            <person name="Pangilinan J."/>
            <person name="Riley R."/>
            <person name="LaButti K."/>
            <person name="Andreopoulos B."/>
            <person name="Lipzen A."/>
            <person name="Chen C."/>
            <person name="Yan M."/>
            <person name="Daum C."/>
            <person name="Ng V."/>
            <person name="Clum A."/>
            <person name="Steindorff A."/>
            <person name="Ohm R.A."/>
            <person name="Martin F."/>
            <person name="Silar P."/>
            <person name="Natvig D.O."/>
            <person name="Lalanne C."/>
            <person name="Gautier V."/>
            <person name="Ament-Velasquez S.L."/>
            <person name="Kruys A."/>
            <person name="Hutchinson M.I."/>
            <person name="Powell A.J."/>
            <person name="Barry K."/>
            <person name="Miller A.N."/>
            <person name="Grigoriev I.V."/>
            <person name="Debuchy R."/>
            <person name="Gladieux P."/>
            <person name="Hiltunen Thoren M."/>
            <person name="Johannesson H."/>
        </authorList>
    </citation>
    <scope>NUCLEOTIDE SEQUENCE [LARGE SCALE GENOMIC DNA]</scope>
    <source>
        <strain evidence="6 7">FGSC 10403</strain>
    </source>
</reference>
<dbReference type="GO" id="GO:0004032">
    <property type="term" value="F:aldose reductase (NADPH) activity"/>
    <property type="evidence" value="ECO:0007669"/>
    <property type="project" value="InterPro"/>
</dbReference>
<dbReference type="GO" id="GO:0019568">
    <property type="term" value="P:arabinose catabolic process"/>
    <property type="evidence" value="ECO:0007669"/>
    <property type="project" value="InterPro"/>
</dbReference>
<dbReference type="GO" id="GO:0042843">
    <property type="term" value="P:D-xylose catabolic process"/>
    <property type="evidence" value="ECO:0007669"/>
    <property type="project" value="InterPro"/>
</dbReference>
<evidence type="ECO:0000256" key="1">
    <source>
        <dbReference type="ARBA" id="ARBA00004496"/>
    </source>
</evidence>
<dbReference type="PANTHER" id="PTHR11732">
    <property type="entry name" value="ALDO/KETO REDUCTASE"/>
    <property type="match status" value="1"/>
</dbReference>
<evidence type="ECO:0000256" key="3">
    <source>
        <dbReference type="ARBA" id="ARBA00022490"/>
    </source>
</evidence>
<dbReference type="GeneID" id="87875277"/>
<comment type="subcellular location">
    <subcellularLocation>
        <location evidence="1">Cytoplasm</location>
    </subcellularLocation>
</comment>
<dbReference type="PRINTS" id="PR00069">
    <property type="entry name" value="ALDKETRDTASE"/>
</dbReference>
<dbReference type="GO" id="GO:0006066">
    <property type="term" value="P:alcohol metabolic process"/>
    <property type="evidence" value="ECO:0007669"/>
    <property type="project" value="UniProtKB-ARBA"/>
</dbReference>
<dbReference type="Gene3D" id="3.20.20.100">
    <property type="entry name" value="NADP-dependent oxidoreductase domain"/>
    <property type="match status" value="1"/>
</dbReference>
<keyword evidence="4" id="KW-0560">Oxidoreductase</keyword>
<feature type="domain" description="NADP-dependent oxidoreductase" evidence="5">
    <location>
        <begin position="122"/>
        <end position="376"/>
    </location>
</feature>
<dbReference type="InterPro" id="IPR023210">
    <property type="entry name" value="NADP_OxRdtase_dom"/>
</dbReference>
<gene>
    <name evidence="6" type="ORF">B0T23DRAFT_386972</name>
</gene>
<proteinExistence type="inferred from homology"/>
<dbReference type="Pfam" id="PF00248">
    <property type="entry name" value="Aldo_ket_red"/>
    <property type="match status" value="1"/>
</dbReference>
<dbReference type="InterPro" id="IPR020471">
    <property type="entry name" value="AKR"/>
</dbReference>
<evidence type="ECO:0000256" key="4">
    <source>
        <dbReference type="ARBA" id="ARBA00023002"/>
    </source>
</evidence>
<dbReference type="InterPro" id="IPR044489">
    <property type="entry name" value="AKR3A"/>
</dbReference>
<dbReference type="FunFam" id="3.20.20.100:FF:000018">
    <property type="entry name" value="Glycerol dehydrogenase Gcy1"/>
    <property type="match status" value="1"/>
</dbReference>
<name>A0AAJ0I248_9PEZI</name>
<evidence type="ECO:0000259" key="5">
    <source>
        <dbReference type="Pfam" id="PF00248"/>
    </source>
</evidence>
<keyword evidence="3" id="KW-0963">Cytoplasm</keyword>
<evidence type="ECO:0000313" key="6">
    <source>
        <dbReference type="EMBL" id="KAK3487938.1"/>
    </source>
</evidence>
<dbReference type="GO" id="GO:0034599">
    <property type="term" value="P:cellular response to oxidative stress"/>
    <property type="evidence" value="ECO:0007669"/>
    <property type="project" value="InterPro"/>
</dbReference>
<dbReference type="AlphaFoldDB" id="A0AAJ0I248"/>
<dbReference type="PROSITE" id="PS00063">
    <property type="entry name" value="ALDOKETO_REDUCTASE_3"/>
    <property type="match status" value="1"/>
</dbReference>
<dbReference type="InterPro" id="IPR018170">
    <property type="entry name" value="Aldo/ket_reductase_CS"/>
</dbReference>
<evidence type="ECO:0000313" key="7">
    <source>
        <dbReference type="Proteomes" id="UP001285908"/>
    </source>
</evidence>
<protein>
    <submittedName>
        <fullName evidence="6">NADP-dependent oxidoreductase domain-containing protein</fullName>
    </submittedName>
</protein>
<keyword evidence="7" id="KW-1185">Reference proteome</keyword>
<accession>A0AAJ0I248</accession>
<dbReference type="RefSeq" id="XP_062690065.1">
    <property type="nucleotide sequence ID" value="XM_062837655.1"/>
</dbReference>
<dbReference type="CDD" id="cd19117">
    <property type="entry name" value="AKR_AKR3A1-2"/>
    <property type="match status" value="1"/>
</dbReference>
<organism evidence="6 7">
    <name type="scientific">Neurospora hispaniola</name>
    <dbReference type="NCBI Taxonomy" id="588809"/>
    <lineage>
        <taxon>Eukaryota</taxon>
        <taxon>Fungi</taxon>
        <taxon>Dikarya</taxon>
        <taxon>Ascomycota</taxon>
        <taxon>Pezizomycotina</taxon>
        <taxon>Sordariomycetes</taxon>
        <taxon>Sordariomycetidae</taxon>
        <taxon>Sordariales</taxon>
        <taxon>Sordariaceae</taxon>
        <taxon>Neurospora</taxon>
    </lineage>
</organism>
<dbReference type="SUPFAM" id="SSF51430">
    <property type="entry name" value="NAD(P)-linked oxidoreductase"/>
    <property type="match status" value="1"/>
</dbReference>
<dbReference type="PROSITE" id="PS00062">
    <property type="entry name" value="ALDOKETO_REDUCTASE_2"/>
    <property type="match status" value="1"/>
</dbReference>
<dbReference type="EMBL" id="JAULSX010000007">
    <property type="protein sequence ID" value="KAK3487938.1"/>
    <property type="molecule type" value="Genomic_DNA"/>
</dbReference>
<dbReference type="GO" id="GO:0005737">
    <property type="term" value="C:cytoplasm"/>
    <property type="evidence" value="ECO:0007669"/>
    <property type="project" value="UniProtKB-SubCell"/>
</dbReference>
<sequence>MESPNPSEPARKVCNTNRHQNDGEDCIGTDRNRLSTVRGRRKWGLTKRGAPSLINHVELPFQSSLILNHPNFLLSFMLPVSRAISRIPSITKTTRHFFSKTNTMAPLSKTHKLNTGDEIPAVGLGTWQSKPGQVEKAVEAALRAGYTHIDTAYAYGNEKEVGQGIKASGVPREKIWLTTKLDNDWHKHVAEAIDTSLKNLDTPYVDLYLMHWPASLVKGNTKEVYNDWDFVDTWREMQKLVDTGKVKNIGVSNFGVKNLEKLLSAESTKIVPAVNQIELHPGNPSPHLVEYLRSKGIHASAYSPLGSSDSPLYKLNSLTKLAESKGKTVQQVLLRWGVQKGWSVLPKSVTEERIKANIDLEGWSLTDEEIAQIDEVHKENSFKVCGDDWLPVKIFFGAGDSD</sequence>
<dbReference type="Proteomes" id="UP001285908">
    <property type="component" value="Unassembled WGS sequence"/>
</dbReference>
<comment type="caution">
    <text evidence="6">The sequence shown here is derived from an EMBL/GenBank/DDBJ whole genome shotgun (WGS) entry which is preliminary data.</text>
</comment>
<dbReference type="GO" id="GO:0042180">
    <property type="term" value="P:ketone metabolic process"/>
    <property type="evidence" value="ECO:0007669"/>
    <property type="project" value="UniProtKB-ARBA"/>
</dbReference>
<comment type="similarity">
    <text evidence="2">Belongs to the aldo/keto reductase family.</text>
</comment>
<dbReference type="InterPro" id="IPR036812">
    <property type="entry name" value="NAD(P)_OxRdtase_dom_sf"/>
</dbReference>